<evidence type="ECO:0000256" key="7">
    <source>
        <dbReference type="SAM" id="Phobius"/>
    </source>
</evidence>
<keyword evidence="5 7" id="KW-0472">Membrane</keyword>
<dbReference type="Pfam" id="PF12791">
    <property type="entry name" value="RsgI_N"/>
    <property type="match status" value="1"/>
</dbReference>
<keyword evidence="4 7" id="KW-1133">Transmembrane helix</keyword>
<reference evidence="9 10" key="1">
    <citation type="submission" date="2018-01" db="EMBL/GenBank/DDBJ databases">
        <title>The whole genome sequencing and assembly of Halobacillus litoralis ERB031 strain.</title>
        <authorList>
            <person name="Lee S.-J."/>
            <person name="Park M.-K."/>
            <person name="Kim J.-Y."/>
            <person name="Lee Y.-J."/>
            <person name="Yi H."/>
            <person name="Bahn Y.-S."/>
            <person name="Kim J.F."/>
            <person name="Lee D.-W."/>
        </authorList>
    </citation>
    <scope>NUCLEOTIDE SEQUENCE [LARGE SCALE GENOMIC DNA]</scope>
    <source>
        <strain evidence="9 10">ERB 031</strain>
    </source>
</reference>
<evidence type="ECO:0000313" key="10">
    <source>
        <dbReference type="Proteomes" id="UP000287756"/>
    </source>
</evidence>
<organism evidence="9 10">
    <name type="scientific">Halobacillus litoralis</name>
    <dbReference type="NCBI Taxonomy" id="45668"/>
    <lineage>
        <taxon>Bacteria</taxon>
        <taxon>Bacillati</taxon>
        <taxon>Bacillota</taxon>
        <taxon>Bacilli</taxon>
        <taxon>Bacillales</taxon>
        <taxon>Bacillaceae</taxon>
        <taxon>Halobacillus</taxon>
    </lineage>
</organism>
<feature type="compositionally biased region" description="Low complexity" evidence="6">
    <location>
        <begin position="383"/>
        <end position="394"/>
    </location>
</feature>
<proteinExistence type="predicted"/>
<feature type="compositionally biased region" description="Basic and acidic residues" evidence="6">
    <location>
        <begin position="302"/>
        <end position="339"/>
    </location>
</feature>
<evidence type="ECO:0000256" key="6">
    <source>
        <dbReference type="SAM" id="MobiDB-lite"/>
    </source>
</evidence>
<dbReference type="AlphaFoldDB" id="A0A410MAR6"/>
<keyword evidence="3 7" id="KW-0812">Transmembrane</keyword>
<feature type="transmembrane region" description="Helical" evidence="7">
    <location>
        <begin position="63"/>
        <end position="81"/>
    </location>
</feature>
<dbReference type="Proteomes" id="UP000287756">
    <property type="component" value="Chromosome"/>
</dbReference>
<feature type="compositionally biased region" description="Basic and acidic residues" evidence="6">
    <location>
        <begin position="371"/>
        <end position="382"/>
    </location>
</feature>
<feature type="compositionally biased region" description="Basic and acidic residues" evidence="6">
    <location>
        <begin position="283"/>
        <end position="295"/>
    </location>
</feature>
<gene>
    <name evidence="9" type="ORF">HLI_05745</name>
</gene>
<evidence type="ECO:0000256" key="3">
    <source>
        <dbReference type="ARBA" id="ARBA00022692"/>
    </source>
</evidence>
<comment type="subcellular location">
    <subcellularLocation>
        <location evidence="1">Cell membrane</location>
        <topology evidence="1">Single-pass membrane protein</topology>
    </subcellularLocation>
</comment>
<evidence type="ECO:0000313" key="9">
    <source>
        <dbReference type="EMBL" id="QAS51770.1"/>
    </source>
</evidence>
<dbReference type="EMBL" id="CP026118">
    <property type="protein sequence ID" value="QAS51770.1"/>
    <property type="molecule type" value="Genomic_DNA"/>
</dbReference>
<protein>
    <recommendedName>
        <fullName evidence="8">RsgI N-terminal anti-sigma domain-containing protein</fullName>
    </recommendedName>
</protein>
<dbReference type="Pfam" id="PF23750">
    <property type="entry name" value="RsgI_M"/>
    <property type="match status" value="1"/>
</dbReference>
<dbReference type="InterPro" id="IPR024449">
    <property type="entry name" value="Anti-sigma_RsgI_N"/>
</dbReference>
<keyword evidence="2" id="KW-1003">Cell membrane</keyword>
<evidence type="ECO:0000256" key="5">
    <source>
        <dbReference type="ARBA" id="ARBA00023136"/>
    </source>
</evidence>
<name>A0A410MAR6_9BACI</name>
<evidence type="ECO:0000256" key="4">
    <source>
        <dbReference type="ARBA" id="ARBA00022989"/>
    </source>
</evidence>
<feature type="region of interest" description="Disordered" evidence="6">
    <location>
        <begin position="215"/>
        <end position="401"/>
    </location>
</feature>
<feature type="domain" description="RsgI N-terminal anti-sigma" evidence="8">
    <location>
        <begin position="2"/>
        <end position="49"/>
    </location>
</feature>
<dbReference type="RefSeq" id="WP_128523799.1">
    <property type="nucleotide sequence ID" value="NZ_CP026118.1"/>
</dbReference>
<evidence type="ECO:0000259" key="8">
    <source>
        <dbReference type="PROSITE" id="PS51849"/>
    </source>
</evidence>
<dbReference type="OrthoDB" id="9800626at2"/>
<dbReference type="InterPro" id="IPR055431">
    <property type="entry name" value="RsgI_M"/>
</dbReference>
<accession>A0A410MAR6</accession>
<dbReference type="GO" id="GO:0005886">
    <property type="term" value="C:plasma membrane"/>
    <property type="evidence" value="ECO:0007669"/>
    <property type="project" value="UniProtKB-SubCell"/>
</dbReference>
<evidence type="ECO:0000256" key="2">
    <source>
        <dbReference type="ARBA" id="ARBA00022475"/>
    </source>
</evidence>
<dbReference type="PROSITE" id="PS51849">
    <property type="entry name" value="RSGI_N"/>
    <property type="match status" value="1"/>
</dbReference>
<evidence type="ECO:0000256" key="1">
    <source>
        <dbReference type="ARBA" id="ARBA00004162"/>
    </source>
</evidence>
<dbReference type="KEGG" id="hli:HLI_05745"/>
<sequence length="401" mass="45762">MRKGIVMEQQHEYMVVMTNDGRFHRAENLAHAEVGMEVHFKTYSEHKVLRRWTQVLRNNHTKVAVMAIVFLLAFFPVYSWYGSNQAYAYMNIDINPSVELELNDQMQVLNITAQNAEAKEIVSELKGWKKKDASEVTFDVIHLSNEKGYVNSENQVLIGFSYLHSEYDQEYSEEIENYLLEQSTNMTIATFLVPDEIRKQARDQKATVNETLAERLREEQSETGTGSVPVSVEDDDKEIIQSFYNEESSQEDVQEEPGSTITPTVPMKRGEKSPHLKTPVRNKAPDHAELPDKGKKTAPGQKKKEEDASGKARNHDKSKSHQEKAEGHGKKKNVPEKPSKQKSKGSKGVKEKEQSGKHKRKGQQKKSQINKQHDKKDQDRGSPSKGHSSNNGKNNHNHKRE</sequence>